<evidence type="ECO:0000313" key="1">
    <source>
        <dbReference type="EMBL" id="KRY46468.1"/>
    </source>
</evidence>
<proteinExistence type="predicted"/>
<reference evidence="1 2" key="1">
    <citation type="submission" date="2015-01" db="EMBL/GenBank/DDBJ databases">
        <title>Evolution of Trichinella species and genotypes.</title>
        <authorList>
            <person name="Korhonen P.K."/>
            <person name="Edoardo P."/>
            <person name="Giuseppe L.R."/>
            <person name="Gasser R.B."/>
        </authorList>
    </citation>
    <scope>NUCLEOTIDE SEQUENCE [LARGE SCALE GENOMIC DNA]</scope>
    <source>
        <strain evidence="1">ISS120</strain>
    </source>
</reference>
<dbReference type="AlphaFoldDB" id="A0A0V1CAY4"/>
<gene>
    <name evidence="1" type="ORF">T03_11030</name>
</gene>
<organism evidence="1 2">
    <name type="scientific">Trichinella britovi</name>
    <name type="common">Parasitic roundworm</name>
    <dbReference type="NCBI Taxonomy" id="45882"/>
    <lineage>
        <taxon>Eukaryota</taxon>
        <taxon>Metazoa</taxon>
        <taxon>Ecdysozoa</taxon>
        <taxon>Nematoda</taxon>
        <taxon>Enoplea</taxon>
        <taxon>Dorylaimia</taxon>
        <taxon>Trichinellida</taxon>
        <taxon>Trichinellidae</taxon>
        <taxon>Trichinella</taxon>
    </lineage>
</organism>
<name>A0A0V1CAY4_TRIBR</name>
<dbReference type="Proteomes" id="UP000054653">
    <property type="component" value="Unassembled WGS sequence"/>
</dbReference>
<sequence length="152" mass="17201">MGTKLSSSGTIPFPTANLRCEFLKKIFILNIPYPDYSNCKKNEGNCYGMEPQYAHFRLILANKRSLFLFFLCISLRNNYGRRAITNDDEDMNLRVSLAGGKDEGIKFDVTWSAEHRVSSNDGNCHISHWCTSSLRSCIRNLGHVDTAISQLS</sequence>
<keyword evidence="2" id="KW-1185">Reference proteome</keyword>
<protein>
    <submittedName>
        <fullName evidence="1">Uncharacterized protein</fullName>
    </submittedName>
</protein>
<accession>A0A0V1CAY4</accession>
<dbReference type="EMBL" id="JYDI01000286">
    <property type="protein sequence ID" value="KRY46468.1"/>
    <property type="molecule type" value="Genomic_DNA"/>
</dbReference>
<evidence type="ECO:0000313" key="2">
    <source>
        <dbReference type="Proteomes" id="UP000054653"/>
    </source>
</evidence>
<comment type="caution">
    <text evidence="1">The sequence shown here is derived from an EMBL/GenBank/DDBJ whole genome shotgun (WGS) entry which is preliminary data.</text>
</comment>